<accession>A0A9I9EHS9</accession>
<feature type="region of interest" description="Disordered" evidence="1">
    <location>
        <begin position="89"/>
        <end position="114"/>
    </location>
</feature>
<feature type="compositionally biased region" description="Polar residues" evidence="1">
    <location>
        <begin position="55"/>
        <end position="64"/>
    </location>
</feature>
<dbReference type="AlphaFoldDB" id="A0A9I9EHS9"/>
<evidence type="ECO:0000313" key="2">
    <source>
        <dbReference type="EnsemblPlants" id="MELO3C033937.2.1"/>
    </source>
</evidence>
<protein>
    <submittedName>
        <fullName evidence="2">Uncharacterized protein</fullName>
    </submittedName>
</protein>
<dbReference type="Gramene" id="MELO3C033937.2.1">
    <property type="protein sequence ID" value="MELO3C033937.2.1"/>
    <property type="gene ID" value="MELO3C033937.2"/>
</dbReference>
<proteinExistence type="predicted"/>
<reference evidence="2" key="1">
    <citation type="submission" date="2023-03" db="UniProtKB">
        <authorList>
            <consortium name="EnsemblPlants"/>
        </authorList>
    </citation>
    <scope>IDENTIFICATION</scope>
</reference>
<organism evidence="2">
    <name type="scientific">Cucumis melo</name>
    <name type="common">Muskmelon</name>
    <dbReference type="NCBI Taxonomy" id="3656"/>
    <lineage>
        <taxon>Eukaryota</taxon>
        <taxon>Viridiplantae</taxon>
        <taxon>Streptophyta</taxon>
        <taxon>Embryophyta</taxon>
        <taxon>Tracheophyta</taxon>
        <taxon>Spermatophyta</taxon>
        <taxon>Magnoliopsida</taxon>
        <taxon>eudicotyledons</taxon>
        <taxon>Gunneridae</taxon>
        <taxon>Pentapetalae</taxon>
        <taxon>rosids</taxon>
        <taxon>fabids</taxon>
        <taxon>Cucurbitales</taxon>
        <taxon>Cucurbitaceae</taxon>
        <taxon>Benincaseae</taxon>
        <taxon>Cucumis</taxon>
    </lineage>
</organism>
<sequence length="114" mass="12690">MLDNEGDGLQELGELPTPIGVRWEFPLKNPPKYIFERKRSSRTLSLENAPPLFVPQSSRSSSTMLPPPPALSLPIDDRTIQIVLIGAPNPSQRRVGSSASSSMSQKEWTWFDDV</sequence>
<dbReference type="EnsemblPlants" id="MELO3C033937.2.1">
    <property type="protein sequence ID" value="MELO3C033937.2.1"/>
    <property type="gene ID" value="MELO3C033937.2"/>
</dbReference>
<feature type="region of interest" description="Disordered" evidence="1">
    <location>
        <begin position="46"/>
        <end position="73"/>
    </location>
</feature>
<evidence type="ECO:0000256" key="1">
    <source>
        <dbReference type="SAM" id="MobiDB-lite"/>
    </source>
</evidence>
<name>A0A9I9EHS9_CUCME</name>